<evidence type="ECO:0000256" key="5">
    <source>
        <dbReference type="ARBA" id="ARBA00023136"/>
    </source>
</evidence>
<keyword evidence="4 7" id="KW-1133">Transmembrane helix</keyword>
<keyword evidence="3 7" id="KW-0812">Transmembrane</keyword>
<feature type="region of interest" description="Disordered" evidence="6">
    <location>
        <begin position="1"/>
        <end position="26"/>
    </location>
</feature>
<evidence type="ECO:0000256" key="3">
    <source>
        <dbReference type="ARBA" id="ARBA00022692"/>
    </source>
</evidence>
<feature type="transmembrane region" description="Helical" evidence="7">
    <location>
        <begin position="408"/>
        <end position="428"/>
    </location>
</feature>
<dbReference type="Pfam" id="PF05602">
    <property type="entry name" value="CLPTM1"/>
    <property type="match status" value="1"/>
</dbReference>
<evidence type="ECO:0000313" key="9">
    <source>
        <dbReference type="Proteomes" id="UP000078561"/>
    </source>
</evidence>
<feature type="transmembrane region" description="Helical" evidence="7">
    <location>
        <begin position="496"/>
        <end position="517"/>
    </location>
</feature>
<dbReference type="AlphaFoldDB" id="A0A163JEY3"/>
<feature type="transmembrane region" description="Helical" evidence="7">
    <location>
        <begin position="346"/>
        <end position="366"/>
    </location>
</feature>
<dbReference type="STRING" id="4829.A0A163JEY3"/>
<evidence type="ECO:0000256" key="6">
    <source>
        <dbReference type="SAM" id="MobiDB-lite"/>
    </source>
</evidence>
<dbReference type="PANTHER" id="PTHR21347">
    <property type="entry name" value="CLEFT LIP AND PALATE ASSOCIATED TRANSMEMBRANE PROTEIN-RELATED"/>
    <property type="match status" value="1"/>
</dbReference>
<keyword evidence="5 7" id="KW-0472">Membrane</keyword>
<dbReference type="GO" id="GO:0012505">
    <property type="term" value="C:endomembrane system"/>
    <property type="evidence" value="ECO:0007669"/>
    <property type="project" value="TreeGrafter"/>
</dbReference>
<evidence type="ECO:0000256" key="7">
    <source>
        <dbReference type="SAM" id="Phobius"/>
    </source>
</evidence>
<reference evidence="8" key="1">
    <citation type="submission" date="2016-04" db="EMBL/GenBank/DDBJ databases">
        <authorList>
            <person name="Evans L.H."/>
            <person name="Alamgir A."/>
            <person name="Owens N."/>
            <person name="Weber N.D."/>
            <person name="Virtaneva K."/>
            <person name="Barbian K."/>
            <person name="Babar A."/>
            <person name="Rosenke K."/>
        </authorList>
    </citation>
    <scope>NUCLEOTIDE SEQUENCE [LARGE SCALE GENOMIC DNA]</scope>
    <source>
        <strain evidence="8">CBS 101.48</strain>
    </source>
</reference>
<dbReference type="Proteomes" id="UP000078561">
    <property type="component" value="Unassembled WGS sequence"/>
</dbReference>
<feature type="transmembrane region" description="Helical" evidence="7">
    <location>
        <begin position="471"/>
        <end position="490"/>
    </location>
</feature>
<protein>
    <recommendedName>
        <fullName evidence="10">Cleft lip and palate transmembrane 1</fullName>
    </recommendedName>
</protein>
<evidence type="ECO:0000313" key="8">
    <source>
        <dbReference type="EMBL" id="SAL98943.1"/>
    </source>
</evidence>
<feature type="compositionally biased region" description="Polar residues" evidence="6">
    <location>
        <begin position="8"/>
        <end position="18"/>
    </location>
</feature>
<evidence type="ECO:0000256" key="2">
    <source>
        <dbReference type="ARBA" id="ARBA00009310"/>
    </source>
</evidence>
<comment type="subcellular location">
    <subcellularLocation>
        <location evidence="1">Membrane</location>
        <topology evidence="1">Multi-pass membrane protein</topology>
    </subcellularLocation>
</comment>
<dbReference type="PANTHER" id="PTHR21347:SF0">
    <property type="entry name" value="LIPID SCRAMBLASE CLPTM1L"/>
    <property type="match status" value="1"/>
</dbReference>
<accession>A0A163JEY3</accession>
<feature type="transmembrane region" description="Helical" evidence="7">
    <location>
        <begin position="378"/>
        <end position="402"/>
    </location>
</feature>
<name>A0A163JEY3_ABSGL</name>
<gene>
    <name evidence="8" type="primary">ABSGL_04514.1 scaffold 5475</name>
</gene>
<sequence>MRLVSQALVPNQQNNSNIPPAPLGTDDQQALTMRDFAPHVPSAVFYYPQPEIPLDHLATNFAPLWPVDTRMDLTLYTSESEYFTKYDQTPTWQTEGLLYGGNDRREHHIDIPTTNYLQQNGTLYAHLFLTVQGSPINPKHASFVPNNVVYTRHTLTKFYPKKSIIKQKKLLGKGEQEEDEDDVVVEEQEPTVEEQKDGSVFGMGLLSNLTRQAPLVAYWHENVTFAVVNDAKAMIPKASMKPPILQHIPFDGDLIRDASGKIGFYKPIVFPNDFWLLRQNAYPINETVSTLPLTIHLEPLSMMKFNIYATMGEMMNAQQSSASPMGGMSSSETDEIKRMFLETNPILLAVTISVSLLHSLFEMLAFKNDIAFWKKKDNSAGVSVRSIIVNIFFQIVIFLYLLDNNQETSWMILMGQGVGLLIEVWKVFKALKYEVIWRPGQLFPTLSNKNASKSTEEEDDTSKYDAIAFKYLTWLSYPLLAGYAIYSLLYDEHKSWYSFVLKTLVEFVYLFGFITMIPQLYINYRLKSVAHMPWRTLMYKSLNTFIGKFQKRQGQIPMRSSNVSR</sequence>
<dbReference type="EMBL" id="LT552383">
    <property type="protein sequence ID" value="SAL98943.1"/>
    <property type="molecule type" value="Genomic_DNA"/>
</dbReference>
<dbReference type="InterPro" id="IPR008429">
    <property type="entry name" value="CLPTM1"/>
</dbReference>
<dbReference type="InParanoid" id="A0A163JEY3"/>
<evidence type="ECO:0000256" key="1">
    <source>
        <dbReference type="ARBA" id="ARBA00004141"/>
    </source>
</evidence>
<evidence type="ECO:0008006" key="10">
    <source>
        <dbReference type="Google" id="ProtNLM"/>
    </source>
</evidence>
<organism evidence="8">
    <name type="scientific">Absidia glauca</name>
    <name type="common">Pin mould</name>
    <dbReference type="NCBI Taxonomy" id="4829"/>
    <lineage>
        <taxon>Eukaryota</taxon>
        <taxon>Fungi</taxon>
        <taxon>Fungi incertae sedis</taxon>
        <taxon>Mucoromycota</taxon>
        <taxon>Mucoromycotina</taxon>
        <taxon>Mucoromycetes</taxon>
        <taxon>Mucorales</taxon>
        <taxon>Cunninghamellaceae</taxon>
        <taxon>Absidia</taxon>
    </lineage>
</organism>
<keyword evidence="9" id="KW-1185">Reference proteome</keyword>
<proteinExistence type="inferred from homology"/>
<comment type="similarity">
    <text evidence="2">Belongs to the CLPTM1 family.</text>
</comment>
<dbReference type="GO" id="GO:0016020">
    <property type="term" value="C:membrane"/>
    <property type="evidence" value="ECO:0007669"/>
    <property type="project" value="UniProtKB-SubCell"/>
</dbReference>
<dbReference type="OrthoDB" id="378564at2759"/>
<evidence type="ECO:0000256" key="4">
    <source>
        <dbReference type="ARBA" id="ARBA00022989"/>
    </source>
</evidence>